<reference evidence="8 9" key="1">
    <citation type="submission" date="2014-01" db="EMBL/GenBank/DDBJ databases">
        <title>Full genme sequencing of cellulolytic bacterium Gynuella sunshinyii YC6258T gen. nov., sp. nov.</title>
        <authorList>
            <person name="Khan H."/>
            <person name="Chung E.J."/>
            <person name="Chung Y.R."/>
        </authorList>
    </citation>
    <scope>NUCLEOTIDE SEQUENCE [LARGE SCALE GENOMIC DNA]</scope>
    <source>
        <strain evidence="8 9">YC6258</strain>
    </source>
</reference>
<keyword evidence="9" id="KW-1185">Reference proteome</keyword>
<comment type="subcellular location">
    <subcellularLocation>
        <location evidence="1">Membrane</location>
        <topology evidence="1">Multi-pass membrane protein</topology>
    </subcellularLocation>
</comment>
<dbReference type="SUPFAM" id="SSF103481">
    <property type="entry name" value="Multidrug resistance efflux transporter EmrE"/>
    <property type="match status" value="2"/>
</dbReference>
<feature type="transmembrane region" description="Helical" evidence="6">
    <location>
        <begin position="122"/>
        <end position="139"/>
    </location>
</feature>
<feature type="transmembrane region" description="Helical" evidence="6">
    <location>
        <begin position="180"/>
        <end position="199"/>
    </location>
</feature>
<evidence type="ECO:0000313" key="9">
    <source>
        <dbReference type="Proteomes" id="UP000032266"/>
    </source>
</evidence>
<keyword evidence="4 6" id="KW-1133">Transmembrane helix</keyword>
<comment type="similarity">
    <text evidence="2">Belongs to the EamA transporter family.</text>
</comment>
<protein>
    <submittedName>
        <fullName evidence="8">Permeases of the drug/metabolite transporter (DMT) superfamily</fullName>
    </submittedName>
</protein>
<dbReference type="STRING" id="1445510.YC6258_01612"/>
<dbReference type="AlphaFoldDB" id="A0A0C5V2D0"/>
<feature type="transmembrane region" description="Helical" evidence="6">
    <location>
        <begin position="215"/>
        <end position="233"/>
    </location>
</feature>
<dbReference type="HOGENOM" id="CLU_033863_4_4_6"/>
<organism evidence="8 9">
    <name type="scientific">Gynuella sunshinyii YC6258</name>
    <dbReference type="NCBI Taxonomy" id="1445510"/>
    <lineage>
        <taxon>Bacteria</taxon>
        <taxon>Pseudomonadati</taxon>
        <taxon>Pseudomonadota</taxon>
        <taxon>Gammaproteobacteria</taxon>
        <taxon>Oceanospirillales</taxon>
        <taxon>Saccharospirillaceae</taxon>
        <taxon>Gynuella</taxon>
    </lineage>
</organism>
<dbReference type="PANTHER" id="PTHR32322">
    <property type="entry name" value="INNER MEMBRANE TRANSPORTER"/>
    <property type="match status" value="1"/>
</dbReference>
<feature type="transmembrane region" description="Helical" evidence="6">
    <location>
        <begin position="151"/>
        <end position="168"/>
    </location>
</feature>
<dbReference type="Pfam" id="PF00892">
    <property type="entry name" value="EamA"/>
    <property type="match status" value="2"/>
</dbReference>
<name>A0A0C5V2D0_9GAMM</name>
<proteinExistence type="inferred from homology"/>
<feature type="domain" description="EamA" evidence="7">
    <location>
        <begin position="150"/>
        <end position="287"/>
    </location>
</feature>
<dbReference type="Proteomes" id="UP000032266">
    <property type="component" value="Chromosome"/>
</dbReference>
<dbReference type="KEGG" id="gsn:YC6258_01612"/>
<evidence type="ECO:0000256" key="5">
    <source>
        <dbReference type="ARBA" id="ARBA00023136"/>
    </source>
</evidence>
<dbReference type="GO" id="GO:0016020">
    <property type="term" value="C:membrane"/>
    <property type="evidence" value="ECO:0007669"/>
    <property type="project" value="UniProtKB-SubCell"/>
</dbReference>
<feature type="transmembrane region" description="Helical" evidence="6">
    <location>
        <begin position="68"/>
        <end position="88"/>
    </location>
</feature>
<evidence type="ECO:0000256" key="2">
    <source>
        <dbReference type="ARBA" id="ARBA00007362"/>
    </source>
</evidence>
<dbReference type="InterPro" id="IPR000620">
    <property type="entry name" value="EamA_dom"/>
</dbReference>
<evidence type="ECO:0000259" key="7">
    <source>
        <dbReference type="Pfam" id="PF00892"/>
    </source>
</evidence>
<dbReference type="RefSeq" id="WP_044616386.1">
    <property type="nucleotide sequence ID" value="NZ_CP007142.1"/>
</dbReference>
<accession>A0A0C5V2D0</accession>
<evidence type="ECO:0000313" key="8">
    <source>
        <dbReference type="EMBL" id="AJQ93660.1"/>
    </source>
</evidence>
<evidence type="ECO:0000256" key="3">
    <source>
        <dbReference type="ARBA" id="ARBA00022692"/>
    </source>
</evidence>
<dbReference type="InterPro" id="IPR037185">
    <property type="entry name" value="EmrE-like"/>
</dbReference>
<dbReference type="PANTHER" id="PTHR32322:SF2">
    <property type="entry name" value="EAMA DOMAIN-CONTAINING PROTEIN"/>
    <property type="match status" value="1"/>
</dbReference>
<keyword evidence="5 6" id="KW-0472">Membrane</keyword>
<feature type="transmembrane region" description="Helical" evidence="6">
    <location>
        <begin position="270"/>
        <end position="287"/>
    </location>
</feature>
<feature type="transmembrane region" description="Helical" evidence="6">
    <location>
        <begin position="245"/>
        <end position="264"/>
    </location>
</feature>
<feature type="domain" description="EamA" evidence="7">
    <location>
        <begin position="7"/>
        <end position="138"/>
    </location>
</feature>
<feature type="transmembrane region" description="Helical" evidence="6">
    <location>
        <begin position="94"/>
        <end position="115"/>
    </location>
</feature>
<evidence type="ECO:0000256" key="1">
    <source>
        <dbReference type="ARBA" id="ARBA00004141"/>
    </source>
</evidence>
<evidence type="ECO:0000256" key="6">
    <source>
        <dbReference type="SAM" id="Phobius"/>
    </source>
</evidence>
<keyword evidence="3 6" id="KW-0812">Transmembrane</keyword>
<gene>
    <name evidence="8" type="ORF">YC6258_01612</name>
</gene>
<sequence>MRLPPFVFAMLANLFWAGNAIAGKMAAGQIPPLTLNFWRWCLAALILAPIAAPQSWRHRVWFWQHKWLVLALSILSVTLYNTIQYLALKYTSPGNVGIVTAMIPVIILIMNILLFGHRPSRYQVSGIALALAGVVYVLTGGDFTELKINRGDAVMLLSVLSFATYSVLLQKVPREMETGAVLFVLMLVGIVCMFPAYAFEVNQGGHWDMGQASNWYLLLYVATLPSIGSYYCWNIAIKHGGSMLTGLSINLLPVFALVLAWMLLGDAVEWVQLVAVALIFSGIYVATRRKDV</sequence>
<dbReference type="OrthoDB" id="4167046at2"/>
<dbReference type="InterPro" id="IPR050638">
    <property type="entry name" value="AA-Vitamin_Transporters"/>
</dbReference>
<dbReference type="EMBL" id="CP007142">
    <property type="protein sequence ID" value="AJQ93660.1"/>
    <property type="molecule type" value="Genomic_DNA"/>
</dbReference>
<evidence type="ECO:0000256" key="4">
    <source>
        <dbReference type="ARBA" id="ARBA00022989"/>
    </source>
</evidence>